<dbReference type="Proteomes" id="UP000785679">
    <property type="component" value="Unassembled WGS sequence"/>
</dbReference>
<dbReference type="GO" id="GO:0046872">
    <property type="term" value="F:metal ion binding"/>
    <property type="evidence" value="ECO:0007669"/>
    <property type="project" value="UniProtKB-KW"/>
</dbReference>
<dbReference type="FunFam" id="1.10.510.10:FF:000172">
    <property type="entry name" value="serine/threonine-protein kinase Nek1 isoform X1"/>
    <property type="match status" value="1"/>
</dbReference>
<evidence type="ECO:0000256" key="2">
    <source>
        <dbReference type="ARBA" id="ARBA00010886"/>
    </source>
</evidence>
<dbReference type="OrthoDB" id="248923at2759"/>
<evidence type="ECO:0000256" key="3">
    <source>
        <dbReference type="ARBA" id="ARBA00012513"/>
    </source>
</evidence>
<evidence type="ECO:0000256" key="6">
    <source>
        <dbReference type="ARBA" id="ARBA00022723"/>
    </source>
</evidence>
<feature type="domain" description="Protein kinase" evidence="15">
    <location>
        <begin position="25"/>
        <end position="282"/>
    </location>
</feature>
<dbReference type="Gene3D" id="3.30.200.20">
    <property type="entry name" value="Phosphorylase Kinase, domain 1"/>
    <property type="match status" value="1"/>
</dbReference>
<dbReference type="PANTHER" id="PTHR44899">
    <property type="entry name" value="CAMK FAMILY PROTEIN KINASE"/>
    <property type="match status" value="1"/>
</dbReference>
<dbReference type="InterPro" id="IPR011009">
    <property type="entry name" value="Kinase-like_dom_sf"/>
</dbReference>
<evidence type="ECO:0000256" key="11">
    <source>
        <dbReference type="ARBA" id="ARBA00047899"/>
    </source>
</evidence>
<keyword evidence="7 13" id="KW-0547">Nucleotide-binding</keyword>
<dbReference type="InterPro" id="IPR008271">
    <property type="entry name" value="Ser/Thr_kinase_AS"/>
</dbReference>
<feature type="region of interest" description="Disordered" evidence="14">
    <location>
        <begin position="393"/>
        <end position="414"/>
    </location>
</feature>
<dbReference type="Pfam" id="PF00069">
    <property type="entry name" value="Pkinase"/>
    <property type="match status" value="1"/>
</dbReference>
<evidence type="ECO:0000256" key="4">
    <source>
        <dbReference type="ARBA" id="ARBA00022527"/>
    </source>
</evidence>
<keyword evidence="4" id="KW-0723">Serine/threonine-protein kinase</keyword>
<feature type="region of interest" description="Disordered" evidence="14">
    <location>
        <begin position="517"/>
        <end position="568"/>
    </location>
</feature>
<feature type="binding site" evidence="13">
    <location>
        <position position="54"/>
    </location>
    <ligand>
        <name>ATP</name>
        <dbReference type="ChEBI" id="CHEBI:30616"/>
    </ligand>
</feature>
<sequence length="664" mass="75001">MIDLKFEILYNSNINIKQRQQMEKYRKLKVIGKGSFGYAVLVQSVLDRLTYVMKIIDVSKMDKKQREDAINEVHVLKAMRHPYIITYKESFMDKKCLCIVMDYADGGDLYTKIANQKKIGKVMYSEDQILDWFVQMGLAIKHIHDRKILHRDLKTQNIFMTQTNQIKIGDFGIARVLQHTYDCAQTAIGTPYYLSPEICQEKPYNQKSDIWSLGCILYEMVTLRHAFDANSMKGLVLKILRGTYPAIPSNYSQDLKDLIADMLIKDPAKRPSMRKILEKEFLSRRISKLLTSTIAKTEFSATFLKKHITPYTKDQTDGEESKDSDNSASEDNTSVASKQAQSVSSSQSAVAQQVSGTPGLTQQQQQHQKFQIANQQAALAMKKKSKRLELGMGQGEEEPQDQYSANNFDVSEPKEKIPAIKEIDQSQRHMNYFKPSMQKPTSSQPQIGGGGAGTASSQGSLVVATGGPSSKPLLQGVVQPQQQTPQMLGAGADYHQSKAAREYNNYLKEEVKVANPSQLSKQGYQSQGSKPQIPPTSQAALRRDQLSSQHHQQLHHQSSDEDEDFEEPADKRVVQKFLENLPGVTKTDSMGYRIEALRVYLEGVLGDEIFLAAYRHLVNLQQDDESADEDLDQIVGKDKIKFITLITQLIVCEDSYYSNKNDSY</sequence>
<dbReference type="PROSITE" id="PS00108">
    <property type="entry name" value="PROTEIN_KINASE_ST"/>
    <property type="match status" value="1"/>
</dbReference>
<evidence type="ECO:0000256" key="8">
    <source>
        <dbReference type="ARBA" id="ARBA00022777"/>
    </source>
</evidence>
<comment type="caution">
    <text evidence="16">The sequence shown here is derived from an EMBL/GenBank/DDBJ whole genome shotgun (WGS) entry which is preliminary data.</text>
</comment>
<evidence type="ECO:0000313" key="16">
    <source>
        <dbReference type="EMBL" id="TNV83164.1"/>
    </source>
</evidence>
<name>A0A8J8T5M0_HALGN</name>
<keyword evidence="17" id="KW-1185">Reference proteome</keyword>
<evidence type="ECO:0000256" key="13">
    <source>
        <dbReference type="PROSITE-ProRule" id="PRU10141"/>
    </source>
</evidence>
<dbReference type="FunFam" id="3.30.200.20:FF:000097">
    <property type="entry name" value="Probable serine/threonine-protein kinase nek1"/>
    <property type="match status" value="1"/>
</dbReference>
<reference evidence="16" key="1">
    <citation type="submission" date="2019-06" db="EMBL/GenBank/DDBJ databases">
        <authorList>
            <person name="Zheng W."/>
        </authorList>
    </citation>
    <scope>NUCLEOTIDE SEQUENCE</scope>
    <source>
        <strain evidence="16">QDHG01</strain>
    </source>
</reference>
<dbReference type="GO" id="GO:0005524">
    <property type="term" value="F:ATP binding"/>
    <property type="evidence" value="ECO:0007669"/>
    <property type="project" value="UniProtKB-UniRule"/>
</dbReference>
<accession>A0A8J8T5M0</accession>
<evidence type="ECO:0000259" key="15">
    <source>
        <dbReference type="PROSITE" id="PS50011"/>
    </source>
</evidence>
<keyword evidence="9 13" id="KW-0067">ATP-binding</keyword>
<evidence type="ECO:0000256" key="5">
    <source>
        <dbReference type="ARBA" id="ARBA00022679"/>
    </source>
</evidence>
<comment type="similarity">
    <text evidence="2">Belongs to the protein kinase superfamily. NEK Ser/Thr protein kinase family. NIMA subfamily.</text>
</comment>
<feature type="compositionally biased region" description="Low complexity" evidence="14">
    <location>
        <begin position="334"/>
        <end position="355"/>
    </location>
</feature>
<feature type="compositionally biased region" description="Basic and acidic residues" evidence="14">
    <location>
        <begin position="314"/>
        <end position="325"/>
    </location>
</feature>
<evidence type="ECO:0000256" key="10">
    <source>
        <dbReference type="ARBA" id="ARBA00022842"/>
    </source>
</evidence>
<dbReference type="EC" id="2.7.11.1" evidence="3"/>
<dbReference type="GO" id="GO:0004674">
    <property type="term" value="F:protein serine/threonine kinase activity"/>
    <property type="evidence" value="ECO:0007669"/>
    <property type="project" value="UniProtKB-KW"/>
</dbReference>
<comment type="catalytic activity">
    <reaction evidence="11">
        <text>L-threonyl-[protein] + ATP = O-phospho-L-threonyl-[protein] + ADP + H(+)</text>
        <dbReference type="Rhea" id="RHEA:46608"/>
        <dbReference type="Rhea" id="RHEA-COMP:11060"/>
        <dbReference type="Rhea" id="RHEA-COMP:11605"/>
        <dbReference type="ChEBI" id="CHEBI:15378"/>
        <dbReference type="ChEBI" id="CHEBI:30013"/>
        <dbReference type="ChEBI" id="CHEBI:30616"/>
        <dbReference type="ChEBI" id="CHEBI:61977"/>
        <dbReference type="ChEBI" id="CHEBI:456216"/>
        <dbReference type="EC" id="2.7.11.1"/>
    </reaction>
</comment>
<dbReference type="EMBL" id="RRYP01004097">
    <property type="protein sequence ID" value="TNV83164.1"/>
    <property type="molecule type" value="Genomic_DNA"/>
</dbReference>
<evidence type="ECO:0000256" key="7">
    <source>
        <dbReference type="ARBA" id="ARBA00022741"/>
    </source>
</evidence>
<dbReference type="SMART" id="SM00220">
    <property type="entry name" value="S_TKc"/>
    <property type="match status" value="1"/>
</dbReference>
<keyword evidence="5" id="KW-0808">Transferase</keyword>
<protein>
    <recommendedName>
        <fullName evidence="3">non-specific serine/threonine protein kinase</fullName>
        <ecNumber evidence="3">2.7.11.1</ecNumber>
    </recommendedName>
</protein>
<evidence type="ECO:0000313" key="17">
    <source>
        <dbReference type="Proteomes" id="UP000785679"/>
    </source>
</evidence>
<evidence type="ECO:0000256" key="12">
    <source>
        <dbReference type="ARBA" id="ARBA00048679"/>
    </source>
</evidence>
<organism evidence="16 17">
    <name type="scientific">Halteria grandinella</name>
    <dbReference type="NCBI Taxonomy" id="5974"/>
    <lineage>
        <taxon>Eukaryota</taxon>
        <taxon>Sar</taxon>
        <taxon>Alveolata</taxon>
        <taxon>Ciliophora</taxon>
        <taxon>Intramacronucleata</taxon>
        <taxon>Spirotrichea</taxon>
        <taxon>Stichotrichia</taxon>
        <taxon>Sporadotrichida</taxon>
        <taxon>Halteriidae</taxon>
        <taxon>Halteria</taxon>
    </lineage>
</organism>
<dbReference type="InterPro" id="IPR000719">
    <property type="entry name" value="Prot_kinase_dom"/>
</dbReference>
<gene>
    <name evidence="16" type="ORF">FGO68_gene15801</name>
</gene>
<dbReference type="AlphaFoldDB" id="A0A8J8T5M0"/>
<dbReference type="SUPFAM" id="SSF56112">
    <property type="entry name" value="Protein kinase-like (PK-like)"/>
    <property type="match status" value="1"/>
</dbReference>
<feature type="region of interest" description="Disordered" evidence="14">
    <location>
        <begin position="434"/>
        <end position="474"/>
    </location>
</feature>
<feature type="region of interest" description="Disordered" evidence="14">
    <location>
        <begin position="313"/>
        <end position="369"/>
    </location>
</feature>
<proteinExistence type="inferred from homology"/>
<dbReference type="PROSITE" id="PS00107">
    <property type="entry name" value="PROTEIN_KINASE_ATP"/>
    <property type="match status" value="1"/>
</dbReference>
<evidence type="ECO:0000256" key="14">
    <source>
        <dbReference type="SAM" id="MobiDB-lite"/>
    </source>
</evidence>
<dbReference type="PANTHER" id="PTHR44899:SF3">
    <property type="entry name" value="SERINE_THREONINE-PROTEIN KINASE NEK1"/>
    <property type="match status" value="1"/>
</dbReference>
<evidence type="ECO:0000256" key="1">
    <source>
        <dbReference type="ARBA" id="ARBA00001946"/>
    </source>
</evidence>
<dbReference type="InterPro" id="IPR051131">
    <property type="entry name" value="NEK_Ser/Thr_kinase_NIMA"/>
</dbReference>
<keyword evidence="10" id="KW-0460">Magnesium</keyword>
<dbReference type="InterPro" id="IPR017441">
    <property type="entry name" value="Protein_kinase_ATP_BS"/>
</dbReference>
<dbReference type="CDD" id="cd08215">
    <property type="entry name" value="STKc_Nek"/>
    <property type="match status" value="1"/>
</dbReference>
<evidence type="ECO:0000256" key="9">
    <source>
        <dbReference type="ARBA" id="ARBA00022840"/>
    </source>
</evidence>
<keyword evidence="8" id="KW-0418">Kinase</keyword>
<dbReference type="Gene3D" id="1.10.510.10">
    <property type="entry name" value="Transferase(Phosphotransferase) domain 1"/>
    <property type="match status" value="1"/>
</dbReference>
<comment type="catalytic activity">
    <reaction evidence="12">
        <text>L-seryl-[protein] + ATP = O-phospho-L-seryl-[protein] + ADP + H(+)</text>
        <dbReference type="Rhea" id="RHEA:17989"/>
        <dbReference type="Rhea" id="RHEA-COMP:9863"/>
        <dbReference type="Rhea" id="RHEA-COMP:11604"/>
        <dbReference type="ChEBI" id="CHEBI:15378"/>
        <dbReference type="ChEBI" id="CHEBI:29999"/>
        <dbReference type="ChEBI" id="CHEBI:30616"/>
        <dbReference type="ChEBI" id="CHEBI:83421"/>
        <dbReference type="ChEBI" id="CHEBI:456216"/>
        <dbReference type="EC" id="2.7.11.1"/>
    </reaction>
</comment>
<dbReference type="PROSITE" id="PS50011">
    <property type="entry name" value="PROTEIN_KINASE_DOM"/>
    <property type="match status" value="1"/>
</dbReference>
<keyword evidence="6" id="KW-0479">Metal-binding</keyword>
<comment type="cofactor">
    <cofactor evidence="1">
        <name>Mg(2+)</name>
        <dbReference type="ChEBI" id="CHEBI:18420"/>
    </cofactor>
</comment>
<feature type="compositionally biased region" description="Polar residues" evidence="14">
    <location>
        <begin position="517"/>
        <end position="539"/>
    </location>
</feature>